<dbReference type="AlphaFoldDB" id="A0A077AXA8"/>
<dbReference type="KEGG" id="paca:ID47_11570"/>
<sequence length="111" mass="12928">MIKQGRFYLLDGVVEKYPSPVIFQIANKLFHNSTPSQYKEEIAKEMIYLLKLAAQQLDGNALNLLACWYENGKGTQKDEHQAFTYFKKAADHGIERKKDRLNDLYKEVNEN</sequence>
<dbReference type="RefSeq" id="WP_038466530.1">
    <property type="nucleotide sequence ID" value="NZ_CP008941.1"/>
</dbReference>
<dbReference type="InterPro" id="IPR006597">
    <property type="entry name" value="Sel1-like"/>
</dbReference>
<dbReference type="SMART" id="SM00671">
    <property type="entry name" value="SEL1"/>
    <property type="match status" value="1"/>
</dbReference>
<keyword evidence="2" id="KW-1185">Reference proteome</keyword>
<evidence type="ECO:0008006" key="3">
    <source>
        <dbReference type="Google" id="ProtNLM"/>
    </source>
</evidence>
<dbReference type="SUPFAM" id="SSF81901">
    <property type="entry name" value="HCP-like"/>
    <property type="match status" value="1"/>
</dbReference>
<dbReference type="Gene3D" id="1.25.40.10">
    <property type="entry name" value="Tetratricopeptide repeat domain"/>
    <property type="match status" value="1"/>
</dbReference>
<dbReference type="InterPro" id="IPR011990">
    <property type="entry name" value="TPR-like_helical_dom_sf"/>
</dbReference>
<organism evidence="1 2">
    <name type="scientific">Candidatus Odyssella acanthamoebae</name>
    <dbReference type="NCBI Taxonomy" id="91604"/>
    <lineage>
        <taxon>Bacteria</taxon>
        <taxon>Pseudomonadati</taxon>
        <taxon>Pseudomonadota</taxon>
        <taxon>Alphaproteobacteria</taxon>
        <taxon>Holosporales</taxon>
        <taxon>Candidatus Paracaedibacteraceae</taxon>
        <taxon>Candidatus Odyssella</taxon>
    </lineage>
</organism>
<accession>A0A077AXA8</accession>
<proteinExistence type="predicted"/>
<dbReference type="EMBL" id="CP008941">
    <property type="protein sequence ID" value="AIK97231.1"/>
    <property type="molecule type" value="Genomic_DNA"/>
</dbReference>
<evidence type="ECO:0000313" key="2">
    <source>
        <dbReference type="Proteomes" id="UP000028926"/>
    </source>
</evidence>
<reference evidence="1 2" key="1">
    <citation type="submission" date="2014-07" db="EMBL/GenBank/DDBJ databases">
        <title>Comparative genomic insights into amoeba endosymbionts belonging to the families of Holosporaceae and Candidatus Midichloriaceae within Rickettsiales.</title>
        <authorList>
            <person name="Wang Z."/>
            <person name="Wu M."/>
        </authorList>
    </citation>
    <scope>NUCLEOTIDE SEQUENCE [LARGE SCALE GENOMIC DNA]</scope>
    <source>
        <strain evidence="1">PRA3</strain>
    </source>
</reference>
<dbReference type="Proteomes" id="UP000028926">
    <property type="component" value="Chromosome"/>
</dbReference>
<dbReference type="HOGENOM" id="CLU_2153771_0_0_5"/>
<name>A0A077AXA8_9PROT</name>
<gene>
    <name evidence="1" type="ORF">ID47_11570</name>
</gene>
<protein>
    <recommendedName>
        <fullName evidence="3">Sel1 repeat protein</fullName>
    </recommendedName>
</protein>
<dbReference type="Pfam" id="PF08238">
    <property type="entry name" value="Sel1"/>
    <property type="match status" value="1"/>
</dbReference>
<evidence type="ECO:0000313" key="1">
    <source>
        <dbReference type="EMBL" id="AIK97231.1"/>
    </source>
</evidence>